<evidence type="ECO:0000256" key="6">
    <source>
        <dbReference type="RuleBase" id="RU000682"/>
    </source>
</evidence>
<dbReference type="InterPro" id="IPR009057">
    <property type="entry name" value="Homeodomain-like_sf"/>
</dbReference>
<evidence type="ECO:0000256" key="5">
    <source>
        <dbReference type="PROSITE-ProRule" id="PRU00108"/>
    </source>
</evidence>
<dbReference type="PANTHER" id="PTHR24324">
    <property type="entry name" value="HOMEOBOX PROTEIN HHEX"/>
    <property type="match status" value="1"/>
</dbReference>
<dbReference type="PROSITE" id="PS50071">
    <property type="entry name" value="HOMEOBOX_2"/>
    <property type="match status" value="1"/>
</dbReference>
<dbReference type="GO" id="GO:0000978">
    <property type="term" value="F:RNA polymerase II cis-regulatory region sequence-specific DNA binding"/>
    <property type="evidence" value="ECO:0007669"/>
    <property type="project" value="TreeGrafter"/>
</dbReference>
<feature type="region of interest" description="Disordered" evidence="7">
    <location>
        <begin position="169"/>
        <end position="293"/>
    </location>
</feature>
<dbReference type="GO" id="GO:0005634">
    <property type="term" value="C:nucleus"/>
    <property type="evidence" value="ECO:0007669"/>
    <property type="project" value="UniProtKB-SubCell"/>
</dbReference>
<dbReference type="OrthoDB" id="6159439at2759"/>
<dbReference type="InterPro" id="IPR017970">
    <property type="entry name" value="Homeobox_CS"/>
</dbReference>
<accession>A0A1X2HYA4</accession>
<evidence type="ECO:0000256" key="7">
    <source>
        <dbReference type="SAM" id="MobiDB-lite"/>
    </source>
</evidence>
<dbReference type="PANTHER" id="PTHR24324:SF5">
    <property type="entry name" value="HEMATOPOIETICALLY-EXPRESSED HOMEOBOX PROTEIN HHEX"/>
    <property type="match status" value="1"/>
</dbReference>
<evidence type="ECO:0000313" key="9">
    <source>
        <dbReference type="EMBL" id="ORZ05101.1"/>
    </source>
</evidence>
<evidence type="ECO:0000256" key="2">
    <source>
        <dbReference type="ARBA" id="ARBA00023125"/>
    </source>
</evidence>
<evidence type="ECO:0000256" key="1">
    <source>
        <dbReference type="ARBA" id="ARBA00004123"/>
    </source>
</evidence>
<keyword evidence="2 5" id="KW-0238">DNA-binding</keyword>
<dbReference type="InterPro" id="IPR001356">
    <property type="entry name" value="HD"/>
</dbReference>
<dbReference type="Pfam" id="PF00046">
    <property type="entry name" value="Homeodomain"/>
    <property type="match status" value="1"/>
</dbReference>
<name>A0A1X2HYA4_9FUNG</name>
<dbReference type="SUPFAM" id="SSF46689">
    <property type="entry name" value="Homeodomain-like"/>
    <property type="match status" value="1"/>
</dbReference>
<evidence type="ECO:0000256" key="4">
    <source>
        <dbReference type="ARBA" id="ARBA00023242"/>
    </source>
</evidence>
<dbReference type="STRING" id="90262.A0A1X2HYA4"/>
<feature type="DNA-binding region" description="Homeobox" evidence="5">
    <location>
        <begin position="59"/>
        <end position="118"/>
    </location>
</feature>
<organism evidence="9 10">
    <name type="scientific">Absidia repens</name>
    <dbReference type="NCBI Taxonomy" id="90262"/>
    <lineage>
        <taxon>Eukaryota</taxon>
        <taxon>Fungi</taxon>
        <taxon>Fungi incertae sedis</taxon>
        <taxon>Mucoromycota</taxon>
        <taxon>Mucoromycotina</taxon>
        <taxon>Mucoromycetes</taxon>
        <taxon>Mucorales</taxon>
        <taxon>Cunninghamellaceae</taxon>
        <taxon>Absidia</taxon>
    </lineage>
</organism>
<dbReference type="CDD" id="cd00086">
    <property type="entry name" value="homeodomain"/>
    <property type="match status" value="1"/>
</dbReference>
<feature type="compositionally biased region" description="Polar residues" evidence="7">
    <location>
        <begin position="171"/>
        <end position="180"/>
    </location>
</feature>
<keyword evidence="10" id="KW-1185">Reference proteome</keyword>
<evidence type="ECO:0000256" key="3">
    <source>
        <dbReference type="ARBA" id="ARBA00023155"/>
    </source>
</evidence>
<dbReference type="GO" id="GO:0000981">
    <property type="term" value="F:DNA-binding transcription factor activity, RNA polymerase II-specific"/>
    <property type="evidence" value="ECO:0007669"/>
    <property type="project" value="InterPro"/>
</dbReference>
<dbReference type="Proteomes" id="UP000193560">
    <property type="component" value="Unassembled WGS sequence"/>
</dbReference>
<dbReference type="PROSITE" id="PS00027">
    <property type="entry name" value="HOMEOBOX_1"/>
    <property type="match status" value="1"/>
</dbReference>
<protein>
    <submittedName>
        <fullName evidence="9">Homeobox domain-domain-containing protein</fullName>
    </submittedName>
</protein>
<dbReference type="InterPro" id="IPR051000">
    <property type="entry name" value="Homeobox_DNA-bind_prot"/>
</dbReference>
<dbReference type="EMBL" id="MCGE01000046">
    <property type="protein sequence ID" value="ORZ05101.1"/>
    <property type="molecule type" value="Genomic_DNA"/>
</dbReference>
<dbReference type="Gene3D" id="1.10.10.60">
    <property type="entry name" value="Homeodomain-like"/>
    <property type="match status" value="1"/>
</dbReference>
<evidence type="ECO:0000313" key="10">
    <source>
        <dbReference type="Proteomes" id="UP000193560"/>
    </source>
</evidence>
<gene>
    <name evidence="9" type="ORF">BCR42DRAFT_457020</name>
</gene>
<feature type="compositionally biased region" description="Low complexity" evidence="7">
    <location>
        <begin position="195"/>
        <end position="209"/>
    </location>
</feature>
<feature type="domain" description="Homeobox" evidence="8">
    <location>
        <begin position="57"/>
        <end position="117"/>
    </location>
</feature>
<dbReference type="AlphaFoldDB" id="A0A1X2HYA4"/>
<proteinExistence type="predicted"/>
<comment type="caution">
    <text evidence="9">The sequence shown here is derived from an EMBL/GenBank/DDBJ whole genome shotgun (WGS) entry which is preliminary data.</text>
</comment>
<sequence length="293" mass="32456">MDSDDFDLNTNRRNSLAISALLNDKSIDPVASLSTNLLTPEEKRANRKSWHGFATEDVSKAKRKRISTQQCNRLKDIFQQTDTPSSEVREQLADELDMTKREVQVWFQNRRAKANRARAAAATLSISNHSDPVTSSTVSARYDPIIRSDHQHHSIASMMPRLALPPPTINHYYQPSSQPQPFIKYIPPPSRRSSDAFSDSSTPPTRSSSLQPIAPMPPSISVRSTSIVMPPPIASSYSTPLPHTPPPPIAPRNHSIHRQQGAMENGPIQSRNPASQPAKKRPKSVIGVLNTTP</sequence>
<comment type="subcellular location">
    <subcellularLocation>
        <location evidence="1 5 6">Nucleus</location>
    </subcellularLocation>
</comment>
<keyword evidence="3 5" id="KW-0371">Homeobox</keyword>
<dbReference type="GO" id="GO:0030154">
    <property type="term" value="P:cell differentiation"/>
    <property type="evidence" value="ECO:0007669"/>
    <property type="project" value="TreeGrafter"/>
</dbReference>
<dbReference type="SMART" id="SM00389">
    <property type="entry name" value="HOX"/>
    <property type="match status" value="1"/>
</dbReference>
<keyword evidence="4 5" id="KW-0539">Nucleus</keyword>
<evidence type="ECO:0000259" key="8">
    <source>
        <dbReference type="PROSITE" id="PS50071"/>
    </source>
</evidence>
<reference evidence="9 10" key="1">
    <citation type="submission" date="2016-07" db="EMBL/GenBank/DDBJ databases">
        <title>Pervasive Adenine N6-methylation of Active Genes in Fungi.</title>
        <authorList>
            <consortium name="DOE Joint Genome Institute"/>
            <person name="Mondo S.J."/>
            <person name="Dannebaum R.O."/>
            <person name="Kuo R.C."/>
            <person name="Labutti K."/>
            <person name="Haridas S."/>
            <person name="Kuo A."/>
            <person name="Salamov A."/>
            <person name="Ahrendt S.R."/>
            <person name="Lipzen A."/>
            <person name="Sullivan W."/>
            <person name="Andreopoulos W.B."/>
            <person name="Clum A."/>
            <person name="Lindquist E."/>
            <person name="Daum C."/>
            <person name="Ramamoorthy G.K."/>
            <person name="Gryganskyi A."/>
            <person name="Culley D."/>
            <person name="Magnuson J.K."/>
            <person name="James T.Y."/>
            <person name="O'Malley M.A."/>
            <person name="Stajich J.E."/>
            <person name="Spatafora J.W."/>
            <person name="Visel A."/>
            <person name="Grigoriev I.V."/>
        </authorList>
    </citation>
    <scope>NUCLEOTIDE SEQUENCE [LARGE SCALE GENOMIC DNA]</scope>
    <source>
        <strain evidence="9 10">NRRL 1336</strain>
    </source>
</reference>